<dbReference type="RefSeq" id="WP_107858808.1">
    <property type="nucleotide sequence ID" value="NZ_CP049272.1"/>
</dbReference>
<evidence type="ECO:0000313" key="2">
    <source>
        <dbReference type="Proteomes" id="UP000594513"/>
    </source>
</evidence>
<accession>A0AAE7PAQ3</accession>
<dbReference type="AlphaFoldDB" id="A0AAE7PAQ3"/>
<protein>
    <recommendedName>
        <fullName evidence="3">HNH endonuclease</fullName>
    </recommendedName>
</protein>
<evidence type="ECO:0000313" key="1">
    <source>
        <dbReference type="EMBL" id="QPH85517.1"/>
    </source>
</evidence>
<dbReference type="Proteomes" id="UP000594513">
    <property type="component" value="Chromosome"/>
</dbReference>
<evidence type="ECO:0008006" key="3">
    <source>
        <dbReference type="Google" id="ProtNLM"/>
    </source>
</evidence>
<reference evidence="1 2" key="1">
    <citation type="journal article" date="2018" name="Emerg. Microbes Infect.">
        <title>Genomic analysis of oral Campylobacter concisus strains identified a potential bacterial molecular marker associated with active Crohn's disease.</title>
        <authorList>
            <person name="Liu F."/>
            <person name="Ma R."/>
            <person name="Tay C.Y.A."/>
            <person name="Octavia S."/>
            <person name="Lan R."/>
            <person name="Chung H.K.L."/>
            <person name="Riordan S.M."/>
            <person name="Grimm M.C."/>
            <person name="Leong R.W."/>
            <person name="Tanaka M.M."/>
            <person name="Connor S."/>
            <person name="Zhang L."/>
        </authorList>
    </citation>
    <scope>NUCLEOTIDE SEQUENCE [LARGE SCALE GENOMIC DNA]</scope>
    <source>
        <strain evidence="1 2">P27CDO-S2</strain>
    </source>
</reference>
<proteinExistence type="predicted"/>
<organism evidence="1 2">
    <name type="scientific">Campylobacter concisus</name>
    <dbReference type="NCBI Taxonomy" id="199"/>
    <lineage>
        <taxon>Bacteria</taxon>
        <taxon>Pseudomonadati</taxon>
        <taxon>Campylobacterota</taxon>
        <taxon>Epsilonproteobacteria</taxon>
        <taxon>Campylobacterales</taxon>
        <taxon>Campylobacteraceae</taxon>
        <taxon>Campylobacter</taxon>
    </lineage>
</organism>
<gene>
    <name evidence="1" type="ORF">CVT17_00280</name>
</gene>
<dbReference type="Gene3D" id="3.30.40.220">
    <property type="match status" value="1"/>
</dbReference>
<name>A0AAE7PAQ3_9BACT</name>
<sequence length="269" mass="31806">MIEKLTLRTRAYILTDKRFENFVSNPGDWFYAEKDDEKVIVKSISKRVDKKYRLLLKKEILEKVKNNVNVIIGCIDDDKFYRLELEIKNFDADIEVLLNDKFEICKNGDIVKVIQKDMIDLNIESFTDYVDDNKRINSLATADRIEGFGGRDEFLNWYNSQEKKCCYCGVKEADLKEYFKSENTQYKKARQRGKFLEVERVITAPKSENKYSKENCRLACYICNNAKSDFLSAESFEPIARGINKFWNNYLNKKVEFPEDFEYCSKNKK</sequence>
<dbReference type="EMBL" id="CP049272">
    <property type="protein sequence ID" value="QPH85517.1"/>
    <property type="molecule type" value="Genomic_DNA"/>
</dbReference>